<protein>
    <submittedName>
        <fullName evidence="2">CACN subunit beta associated regulatory protein</fullName>
    </submittedName>
</protein>
<dbReference type="GO" id="GO:0030141">
    <property type="term" value="C:secretory granule"/>
    <property type="evidence" value="ECO:0007669"/>
    <property type="project" value="TreeGrafter"/>
</dbReference>
<reference evidence="2" key="2">
    <citation type="submission" date="2025-09" db="UniProtKB">
        <authorList>
            <consortium name="Ensembl"/>
        </authorList>
    </citation>
    <scope>IDENTIFICATION</scope>
</reference>
<name>A0A8D2Q4T9_VARKO</name>
<dbReference type="AlphaFoldDB" id="A0A8D2Q4T9"/>
<dbReference type="PANTHER" id="PTHR28597">
    <property type="entry name" value="VOLTAGE-DEPENDENT CALCIUM CHANNEL BETA SUBUNIT-ASSOCIATED REGULATORY PROTEIN"/>
    <property type="match status" value="1"/>
</dbReference>
<accession>A0A8D2Q4T9</accession>
<organism evidence="2 3">
    <name type="scientific">Varanus komodoensis</name>
    <name type="common">Komodo dragon</name>
    <dbReference type="NCBI Taxonomy" id="61221"/>
    <lineage>
        <taxon>Eukaryota</taxon>
        <taxon>Metazoa</taxon>
        <taxon>Chordata</taxon>
        <taxon>Craniata</taxon>
        <taxon>Vertebrata</taxon>
        <taxon>Euteleostomi</taxon>
        <taxon>Lepidosauria</taxon>
        <taxon>Squamata</taxon>
        <taxon>Bifurcata</taxon>
        <taxon>Unidentata</taxon>
        <taxon>Episquamata</taxon>
        <taxon>Toxicofera</taxon>
        <taxon>Anguimorpha</taxon>
        <taxon>Paleoanguimorpha</taxon>
        <taxon>Varanoidea</taxon>
        <taxon>Varanidae</taxon>
        <taxon>Varanus</taxon>
    </lineage>
</organism>
<dbReference type="InterPro" id="IPR037658">
    <property type="entry name" value="CBARP"/>
</dbReference>
<feature type="region of interest" description="Disordered" evidence="1">
    <location>
        <begin position="198"/>
        <end position="228"/>
    </location>
</feature>
<feature type="region of interest" description="Disordered" evidence="1">
    <location>
        <begin position="109"/>
        <end position="135"/>
    </location>
</feature>
<dbReference type="Ensembl" id="ENSVKKT00000019359.1">
    <property type="protein sequence ID" value="ENSVKKP00000018891.1"/>
    <property type="gene ID" value="ENSVKKG00000012853.1"/>
</dbReference>
<feature type="compositionally biased region" description="Basic and acidic residues" evidence="1">
    <location>
        <begin position="155"/>
        <end position="165"/>
    </location>
</feature>
<sequence>GARSPGNVLHFFTRLRRHTSLEGASPYFKIKKWKLEMSQRASSLDTRGSPKRHQFQRQRAASESMDQEDRDAHQTDIIQYIARTDNVASPPRLPFALCARPCKRSVSPACRLDRSEPSAPAPAEPPPPDQQPTPVCHDIWSLRASLEMCASAEQGNDRDSIRSEGGDSASSSGGPPSPKPEGAEADAGPRKLLQMDSGYASIEGPGGREAEAEAQAGGAAGGALPHSPLAWAPHGQLFPAREGLPRRDYSIDEKTDALFHAFVRHDPQFDESPLRAKLRSRAHLRKQWQRARQHSDPGARYPAALERHRTPLRRGDSVDGPPEGRGAGALPPLGLHPFSTGASKMEASGRERTPANSQSILRCNPSGPGTFVMSSALRSPLTSGVGGLLICAPKSPASSDLLCGSPPSCFGENTEAKQSFSICACSLISVTGSPSSLFSGPTTCLPFLFLFTC</sequence>
<feature type="compositionally biased region" description="Basic and acidic residues" evidence="1">
    <location>
        <begin position="305"/>
        <end position="317"/>
    </location>
</feature>
<proteinExistence type="predicted"/>
<feature type="compositionally biased region" description="Low complexity" evidence="1">
    <location>
        <begin position="328"/>
        <end position="337"/>
    </location>
</feature>
<reference evidence="2" key="1">
    <citation type="submission" date="2025-08" db="UniProtKB">
        <authorList>
            <consortium name="Ensembl"/>
        </authorList>
    </citation>
    <scope>IDENTIFICATION</scope>
</reference>
<feature type="region of interest" description="Disordered" evidence="1">
    <location>
        <begin position="153"/>
        <end position="186"/>
    </location>
</feature>
<feature type="region of interest" description="Disordered" evidence="1">
    <location>
        <begin position="39"/>
        <end position="71"/>
    </location>
</feature>
<dbReference type="GO" id="GO:0045955">
    <property type="term" value="P:negative regulation of calcium ion-dependent exocytosis"/>
    <property type="evidence" value="ECO:0007669"/>
    <property type="project" value="TreeGrafter"/>
</dbReference>
<keyword evidence="3" id="KW-1185">Reference proteome</keyword>
<feature type="compositionally biased region" description="Pro residues" evidence="1">
    <location>
        <begin position="119"/>
        <end position="131"/>
    </location>
</feature>
<dbReference type="GO" id="GO:0044325">
    <property type="term" value="F:transmembrane transporter binding"/>
    <property type="evidence" value="ECO:0007669"/>
    <property type="project" value="InterPro"/>
</dbReference>
<dbReference type="PANTHER" id="PTHR28597:SF1">
    <property type="entry name" value="VOLTAGE-DEPENDENT CALCIUM CHANNEL BETA SUBUNIT-ASSOCIATED REGULATORY PROTEIN"/>
    <property type="match status" value="1"/>
</dbReference>
<dbReference type="Proteomes" id="UP000694545">
    <property type="component" value="Unplaced"/>
</dbReference>
<dbReference type="GO" id="GO:0005886">
    <property type="term" value="C:plasma membrane"/>
    <property type="evidence" value="ECO:0007669"/>
    <property type="project" value="TreeGrafter"/>
</dbReference>
<evidence type="ECO:0000313" key="3">
    <source>
        <dbReference type="Proteomes" id="UP000694545"/>
    </source>
</evidence>
<evidence type="ECO:0000313" key="2">
    <source>
        <dbReference type="Ensembl" id="ENSVKKP00000018891.1"/>
    </source>
</evidence>
<feature type="region of interest" description="Disordered" evidence="1">
    <location>
        <begin position="285"/>
        <end position="359"/>
    </location>
</feature>
<evidence type="ECO:0000256" key="1">
    <source>
        <dbReference type="SAM" id="MobiDB-lite"/>
    </source>
</evidence>